<dbReference type="EMBL" id="JAAQHG020000034">
    <property type="protein sequence ID" value="KAL1583577.1"/>
    <property type="molecule type" value="Genomic_DNA"/>
</dbReference>
<dbReference type="InterPro" id="IPR032675">
    <property type="entry name" value="LRR_dom_sf"/>
</dbReference>
<dbReference type="Pfam" id="PF24758">
    <property type="entry name" value="LRR_At5g56370"/>
    <property type="match status" value="1"/>
</dbReference>
<name>A0AB34KHW2_9PEZI</name>
<comment type="caution">
    <text evidence="3">The sequence shown here is derived from an EMBL/GenBank/DDBJ whole genome shotgun (WGS) entry which is preliminary data.</text>
</comment>
<sequence length="439" mass="49716">MDQTEVFDLLQGDATVVALFQWRARGFWFGEDEGHIASPGDGDDNDDHEEGDDDDEFSDFLTVRSLCKSLNLGLADAHVAMIMLMCPNIRELDIRSTLGLDATTILKLLNTVLSREFQEKSLPHSLPDPEEEESDYLLANMFGAAWPEQKLQKPLILQHLQKLTISFSAITDARFSFLTKLISLPSLRSFTAYSLYTEMGDKSDGLEGIKCPNLETMELVDCQVPSRDVVAFVKCCPNLRNLAVEWEWIADVSRIGRQSAEFALKYNDIGRAISDHAPQMERLTLRSPSGILEADERVWKHPHVLGGTLLGLSGLRHLELDEHSIYGSDYASYPFSLARTVPKSVVSLDLTSYDGGYSADINDVPVDVYQKWQDDDLNMFLQDDSFYSLRRVTLRCRKRTFDRDVAERHGWEMHQEEETEGLELVLVNRNRLGTRDPAS</sequence>
<feature type="domain" description="F-box/LRR-repeat protein 15/At3g58940/PEG3-like LRR" evidence="2">
    <location>
        <begin position="155"/>
        <end position="289"/>
    </location>
</feature>
<evidence type="ECO:0000313" key="3">
    <source>
        <dbReference type="EMBL" id="KAL1583577.1"/>
    </source>
</evidence>
<dbReference type="Proteomes" id="UP000803884">
    <property type="component" value="Unassembled WGS sequence"/>
</dbReference>
<feature type="compositionally biased region" description="Acidic residues" evidence="1">
    <location>
        <begin position="41"/>
        <end position="54"/>
    </location>
</feature>
<dbReference type="AlphaFoldDB" id="A0AB34KHW2"/>
<organism evidence="3 4">
    <name type="scientific">Cladosporium halotolerans</name>
    <dbReference type="NCBI Taxonomy" id="1052096"/>
    <lineage>
        <taxon>Eukaryota</taxon>
        <taxon>Fungi</taxon>
        <taxon>Dikarya</taxon>
        <taxon>Ascomycota</taxon>
        <taxon>Pezizomycotina</taxon>
        <taxon>Dothideomycetes</taxon>
        <taxon>Dothideomycetidae</taxon>
        <taxon>Cladosporiales</taxon>
        <taxon>Cladosporiaceae</taxon>
        <taxon>Cladosporium</taxon>
    </lineage>
</organism>
<reference evidence="3 4" key="1">
    <citation type="journal article" date="2020" name="Microbiol. Resour. Announc.">
        <title>Draft Genome Sequence of a Cladosporium Species Isolated from the Mesophotic Ascidian Didemnum maculosum.</title>
        <authorList>
            <person name="Gioti A."/>
            <person name="Siaperas R."/>
            <person name="Nikolaivits E."/>
            <person name="Le Goff G."/>
            <person name="Ouazzani J."/>
            <person name="Kotoulas G."/>
            <person name="Topakas E."/>
        </authorList>
    </citation>
    <scope>NUCLEOTIDE SEQUENCE [LARGE SCALE GENOMIC DNA]</scope>
    <source>
        <strain evidence="3 4">TM138-S3</strain>
    </source>
</reference>
<keyword evidence="4" id="KW-1185">Reference proteome</keyword>
<gene>
    <name evidence="3" type="ORF">WHR41_07715</name>
</gene>
<dbReference type="InterPro" id="IPR055411">
    <property type="entry name" value="LRR_FXL15/At3g58940/PEG3-like"/>
</dbReference>
<dbReference type="SUPFAM" id="SSF52047">
    <property type="entry name" value="RNI-like"/>
    <property type="match status" value="1"/>
</dbReference>
<evidence type="ECO:0000313" key="4">
    <source>
        <dbReference type="Proteomes" id="UP000803884"/>
    </source>
</evidence>
<dbReference type="Gene3D" id="3.80.10.10">
    <property type="entry name" value="Ribonuclease Inhibitor"/>
    <property type="match status" value="1"/>
</dbReference>
<evidence type="ECO:0000259" key="2">
    <source>
        <dbReference type="Pfam" id="PF24758"/>
    </source>
</evidence>
<feature type="region of interest" description="Disordered" evidence="1">
    <location>
        <begin position="35"/>
        <end position="54"/>
    </location>
</feature>
<protein>
    <recommendedName>
        <fullName evidence="2">F-box/LRR-repeat protein 15/At3g58940/PEG3-like LRR domain-containing protein</fullName>
    </recommendedName>
</protein>
<dbReference type="GeneID" id="96009157"/>
<dbReference type="RefSeq" id="XP_069226684.1">
    <property type="nucleotide sequence ID" value="XM_069376319.1"/>
</dbReference>
<evidence type="ECO:0000256" key="1">
    <source>
        <dbReference type="SAM" id="MobiDB-lite"/>
    </source>
</evidence>
<proteinExistence type="predicted"/>
<accession>A0AB34KHW2</accession>